<sequence>MVCVPIDPNTAEPLVYAIDPASVQSLLLVYQTRTKGNINIVESPNAKETRVLLKLQRQFYQMKDRQDVTGFQIETLPNSTARFELNDVANRQRVFFISSVLCSDSILTIEMPRVAVDQPDLSIDATFGRQDVYINLDESMPRNASWRFKGISNNNLFVQSLNINALSITYTSTLPSTLTLASVIVRDRLSVLSVNGDIQASVGFTFDPSPSSSPSNSSSPTTVNLNTLDGHIQLDMKAWNQSCTFQVNSPEVELIKAGQMVLSGNGGLNNTIVSVNGLMANTGINVISGTYTPFVPPSPSTSSGTTQSGTALPTSTVTEEAPHTTTDTPKLSGVPTSTILAGAPRSTLGAGGSPVPAHFMIQANKNVVLRFP</sequence>
<reference evidence="2" key="1">
    <citation type="journal article" date="2020" name="Fungal Divers.">
        <title>Resolving the Mortierellaceae phylogeny through synthesis of multi-gene phylogenetics and phylogenomics.</title>
        <authorList>
            <person name="Vandepol N."/>
            <person name="Liber J."/>
            <person name="Desiro A."/>
            <person name="Na H."/>
            <person name="Kennedy M."/>
            <person name="Barry K."/>
            <person name="Grigoriev I.V."/>
            <person name="Miller A.N."/>
            <person name="O'Donnell K."/>
            <person name="Stajich J.E."/>
            <person name="Bonito G."/>
        </authorList>
    </citation>
    <scope>NUCLEOTIDE SEQUENCE</scope>
    <source>
        <strain evidence="2">MES-2147</strain>
    </source>
</reference>
<feature type="region of interest" description="Disordered" evidence="1">
    <location>
        <begin position="205"/>
        <end position="224"/>
    </location>
</feature>
<dbReference type="OrthoDB" id="2424925at2759"/>
<organism evidence="2 3">
    <name type="scientific">Modicella reniformis</name>
    <dbReference type="NCBI Taxonomy" id="1440133"/>
    <lineage>
        <taxon>Eukaryota</taxon>
        <taxon>Fungi</taxon>
        <taxon>Fungi incertae sedis</taxon>
        <taxon>Mucoromycota</taxon>
        <taxon>Mortierellomycotina</taxon>
        <taxon>Mortierellomycetes</taxon>
        <taxon>Mortierellales</taxon>
        <taxon>Mortierellaceae</taxon>
        <taxon>Modicella</taxon>
    </lineage>
</organism>
<name>A0A9P6SVL9_9FUNG</name>
<keyword evidence="3" id="KW-1185">Reference proteome</keyword>
<proteinExistence type="predicted"/>
<feature type="compositionally biased region" description="Low complexity" evidence="1">
    <location>
        <begin position="300"/>
        <end position="310"/>
    </location>
</feature>
<gene>
    <name evidence="2" type="ORF">BGZ65_005104</name>
</gene>
<dbReference type="Proteomes" id="UP000749646">
    <property type="component" value="Unassembled WGS sequence"/>
</dbReference>
<evidence type="ECO:0000256" key="1">
    <source>
        <dbReference type="SAM" id="MobiDB-lite"/>
    </source>
</evidence>
<evidence type="ECO:0008006" key="4">
    <source>
        <dbReference type="Google" id="ProtNLM"/>
    </source>
</evidence>
<feature type="compositionally biased region" description="Low complexity" evidence="1">
    <location>
        <begin position="208"/>
        <end position="220"/>
    </location>
</feature>
<comment type="caution">
    <text evidence="2">The sequence shown here is derived from an EMBL/GenBank/DDBJ whole genome shotgun (WGS) entry which is preliminary data.</text>
</comment>
<accession>A0A9P6SVL9</accession>
<dbReference type="AlphaFoldDB" id="A0A9P6SVL9"/>
<feature type="compositionally biased region" description="Polar residues" evidence="1">
    <location>
        <begin position="311"/>
        <end position="335"/>
    </location>
</feature>
<feature type="region of interest" description="Disordered" evidence="1">
    <location>
        <begin position="297"/>
        <end position="335"/>
    </location>
</feature>
<dbReference type="EMBL" id="JAAAHW010000073">
    <property type="protein sequence ID" value="KAG0006692.1"/>
    <property type="molecule type" value="Genomic_DNA"/>
</dbReference>
<evidence type="ECO:0000313" key="2">
    <source>
        <dbReference type="EMBL" id="KAG0006692.1"/>
    </source>
</evidence>
<evidence type="ECO:0000313" key="3">
    <source>
        <dbReference type="Proteomes" id="UP000749646"/>
    </source>
</evidence>
<protein>
    <recommendedName>
        <fullName evidence="4">Adhesin domain-containing protein</fullName>
    </recommendedName>
</protein>